<dbReference type="GO" id="GO:0008017">
    <property type="term" value="F:microtubule binding"/>
    <property type="evidence" value="ECO:0007669"/>
    <property type="project" value="InterPro"/>
</dbReference>
<proteinExistence type="predicted"/>
<dbReference type="PANTHER" id="PTHR19321:SF41">
    <property type="entry name" value="FASCETTO-RELATED"/>
    <property type="match status" value="1"/>
</dbReference>
<feature type="region of interest" description="Disordered" evidence="2">
    <location>
        <begin position="588"/>
        <end position="632"/>
    </location>
</feature>
<gene>
    <name evidence="3" type="ORF">KL928_004139</name>
</gene>
<dbReference type="PANTHER" id="PTHR19321">
    <property type="entry name" value="PROTEIN REGULATOR OF CYTOKINESIS 1 PRC1-RELATED"/>
    <property type="match status" value="1"/>
</dbReference>
<name>A0AAN6DF00_PICAN</name>
<reference evidence="3" key="1">
    <citation type="journal article" date="2021" name="G3 (Bethesda)">
        <title>Genomic diversity, chromosomal rearrangements, and interspecies hybridization in the ogataea polymorpha species complex.</title>
        <authorList>
            <person name="Hanson S.J."/>
            <person name="Cinneide E.O."/>
            <person name="Salzberg L.I."/>
            <person name="Wolfe K.H."/>
            <person name="McGowan J."/>
            <person name="Fitzpatrick D.A."/>
            <person name="Matlin K."/>
        </authorList>
    </citation>
    <scope>NUCLEOTIDE SEQUENCE</scope>
    <source>
        <strain evidence="3">61-244</strain>
    </source>
</reference>
<dbReference type="Pfam" id="PF03999">
    <property type="entry name" value="MAP65_ASE1"/>
    <property type="match status" value="1"/>
</dbReference>
<comment type="caution">
    <text evidence="3">The sequence shown here is derived from an EMBL/GenBank/DDBJ whole genome shotgun (WGS) entry which is preliminary data.</text>
</comment>
<accession>A0AAN6DF00</accession>
<feature type="coiled-coil region" evidence="1">
    <location>
        <begin position="360"/>
        <end position="387"/>
    </location>
</feature>
<feature type="compositionally biased region" description="Polar residues" evidence="2">
    <location>
        <begin position="588"/>
        <end position="626"/>
    </location>
</feature>
<dbReference type="InterPro" id="IPR007145">
    <property type="entry name" value="MAP65_Ase1_PRC1"/>
</dbReference>
<evidence type="ECO:0000256" key="2">
    <source>
        <dbReference type="SAM" id="MobiDB-lite"/>
    </source>
</evidence>
<feature type="coiled-coil region" evidence="1">
    <location>
        <begin position="422"/>
        <end position="449"/>
    </location>
</feature>
<dbReference type="Proteomes" id="UP001196530">
    <property type="component" value="Unassembled WGS sequence"/>
</dbReference>
<protein>
    <recommendedName>
        <fullName evidence="5">Anaphase spindle elongation protein 1</fullName>
    </recommendedName>
</protein>
<evidence type="ECO:0000313" key="4">
    <source>
        <dbReference type="Proteomes" id="UP001196530"/>
    </source>
</evidence>
<dbReference type="GeneID" id="66128190"/>
<dbReference type="AlphaFoldDB" id="A0AAN6DF00"/>
<dbReference type="EMBL" id="JAHLUX010000008">
    <property type="protein sequence ID" value="KAG7817404.1"/>
    <property type="molecule type" value="Genomic_DNA"/>
</dbReference>
<dbReference type="Gene3D" id="1.20.58.1520">
    <property type="match status" value="1"/>
</dbReference>
<organism evidence="3 4">
    <name type="scientific">Pichia angusta</name>
    <name type="common">Yeast</name>
    <name type="synonym">Hansenula polymorpha</name>
    <dbReference type="NCBI Taxonomy" id="870730"/>
    <lineage>
        <taxon>Eukaryota</taxon>
        <taxon>Fungi</taxon>
        <taxon>Dikarya</taxon>
        <taxon>Ascomycota</taxon>
        <taxon>Saccharomycotina</taxon>
        <taxon>Pichiomycetes</taxon>
        <taxon>Pichiales</taxon>
        <taxon>Pichiaceae</taxon>
        <taxon>Ogataea</taxon>
    </lineage>
</organism>
<dbReference type="RefSeq" id="XP_043058833.1">
    <property type="nucleotide sequence ID" value="XM_043204804.1"/>
</dbReference>
<evidence type="ECO:0000313" key="3">
    <source>
        <dbReference type="EMBL" id="KAG7817404.1"/>
    </source>
</evidence>
<evidence type="ECO:0008006" key="5">
    <source>
        <dbReference type="Google" id="ProtNLM"/>
    </source>
</evidence>
<dbReference type="GO" id="GO:1990023">
    <property type="term" value="C:mitotic spindle midzone"/>
    <property type="evidence" value="ECO:0007669"/>
    <property type="project" value="TreeGrafter"/>
</dbReference>
<keyword evidence="1" id="KW-0175">Coiled coil</keyword>
<evidence type="ECO:0000256" key="1">
    <source>
        <dbReference type="SAM" id="Coils"/>
    </source>
</evidence>
<sequence length="822" mass="95483">MNVNTSDNMKLKRDMVRALDDLSEDQLGSIARIIQETNNDVLISKPKPLLHLHIEEIIKVSHDIQTLGLIIGEQEGKLERWFESIHVILTNYQSELKQEESRLNQEFINSLDTIARIFQVLRNYQNETQDGSLLSCRVQKLIDDYRQNRFVNLAQYCNEAEPMTQINREVENGILKLKPILVEKIVGISKEIRGFYSRLEIVDDYDNKKFLEQLPSPEESLKYSTIEEVDDIKGIMSTKFSRSSPALEEKIKRETQKLENFISQKCSLLRTTMEKLRLLENELEEKVSLDLQHYSDEELIQRIGIKKASFEQYDDQLKILMDEKCNRERRLGDLMEKLEDLWAVLRPKDNSIQEFLKVNRNIKRESISNFEALVEELEQEKKKNISKFIETSRLRILGYWNLLMYDEEDRLKFEAFYNEDIDQFNEDLLERHNQEIARLREEVEKLKPLLQSITKLDDLLREKSYLDEAVKDPNRLLKRDSFKILRHEEKIREKLARHLPSTIRDLKVQLSTFEIEKGRAFKVNGEPYISRLEEIESEICRKRTFRRSPIKTVPANNSCRVYKREPTTAAARRKPHNNIQSRLPLTVQRSSRSVTSNTYNSPASFGSVIRRQNTDNMTNPFNSRESSPLKKPLHSRQYVKASQLQNITPDLRFMSPVEPPVFSSPASQSLVRSSHFMSGSTISNKPIVIKGGSPIRQNSESQLHARSHLKMPSLSPPTRVPPSKATIQRPAESTDLKPRNFHLKGSSPSSSLIHERVNESIVRPSYSPASPNIIPVAELSDSMIDYSEEIKENISPRSYKSPGRAQQTLLNDVSMNWDTETF</sequence>
<dbReference type="GO" id="GO:0005737">
    <property type="term" value="C:cytoplasm"/>
    <property type="evidence" value="ECO:0007669"/>
    <property type="project" value="TreeGrafter"/>
</dbReference>
<dbReference type="GO" id="GO:0051256">
    <property type="term" value="P:mitotic spindle midzone assembly"/>
    <property type="evidence" value="ECO:0007669"/>
    <property type="project" value="TreeGrafter"/>
</dbReference>
<feature type="region of interest" description="Disordered" evidence="2">
    <location>
        <begin position="710"/>
        <end position="731"/>
    </location>
</feature>